<dbReference type="InterPro" id="IPR005000">
    <property type="entry name" value="Aldolase/citrate-lyase_domain"/>
</dbReference>
<evidence type="ECO:0000313" key="6">
    <source>
        <dbReference type="Proteomes" id="UP000245206"/>
    </source>
</evidence>
<dbReference type="SUPFAM" id="SSF51621">
    <property type="entry name" value="Phosphoenolpyruvate/pyruvate domain"/>
    <property type="match status" value="1"/>
</dbReference>
<evidence type="ECO:0000256" key="2">
    <source>
        <dbReference type="ARBA" id="ARBA00022723"/>
    </source>
</evidence>
<evidence type="ECO:0000259" key="4">
    <source>
        <dbReference type="Pfam" id="PF03328"/>
    </source>
</evidence>
<dbReference type="GO" id="GO:0046872">
    <property type="term" value="F:metal ion binding"/>
    <property type="evidence" value="ECO:0007669"/>
    <property type="project" value="UniProtKB-KW"/>
</dbReference>
<dbReference type="InterPro" id="IPR040442">
    <property type="entry name" value="Pyrv_kinase-like_dom_sf"/>
</dbReference>
<dbReference type="Proteomes" id="UP000245206">
    <property type="component" value="Unassembled WGS sequence"/>
</dbReference>
<dbReference type="GO" id="GO:0005737">
    <property type="term" value="C:cytoplasm"/>
    <property type="evidence" value="ECO:0007669"/>
    <property type="project" value="TreeGrafter"/>
</dbReference>
<dbReference type="InterPro" id="IPR050251">
    <property type="entry name" value="HpcH-HpaI_aldolase"/>
</dbReference>
<dbReference type="OrthoDB" id="86160at2"/>
<comment type="caution">
    <text evidence="5">The sequence shown here is derived from an EMBL/GenBank/DDBJ whole genome shotgun (WGS) entry which is preliminary data.</text>
</comment>
<keyword evidence="3" id="KW-0456">Lyase</keyword>
<dbReference type="PANTHER" id="PTHR30502">
    <property type="entry name" value="2-KETO-3-DEOXY-L-RHAMNONATE ALDOLASE"/>
    <property type="match status" value="1"/>
</dbReference>
<dbReference type="Pfam" id="PF03328">
    <property type="entry name" value="HpcH_HpaI"/>
    <property type="match status" value="1"/>
</dbReference>
<name>A0A2P2D9N3_9LEPT</name>
<dbReference type="EMBL" id="BFAZ01000003">
    <property type="protein sequence ID" value="GBF41343.1"/>
    <property type="molecule type" value="Genomic_DNA"/>
</dbReference>
<reference evidence="6" key="1">
    <citation type="journal article" date="2019" name="Microbiol. Immunol.">
        <title>Molecular and phenotypic characterization of Leptospira johnsonii sp. nov., Leptospira ellinghausenii sp. nov. and Leptospira ryugenii sp. nov. isolated from soil and water in Japan.</title>
        <authorList>
            <person name="Masuzawa T."/>
            <person name="Saito M."/>
            <person name="Nakao R."/>
            <person name="Nikaido Y."/>
            <person name="Matsumoto M."/>
            <person name="Ogawa M."/>
            <person name="Yokoyama M."/>
            <person name="Hidaka Y."/>
            <person name="Tomita J."/>
            <person name="Sakakibara K."/>
            <person name="Suzuki K."/>
            <person name="Yasuda S."/>
            <person name="Sato H."/>
            <person name="Yamaguchi M."/>
            <person name="Yoshida S.I."/>
            <person name="Koizumi N."/>
            <person name="Kawamura Y."/>
        </authorList>
    </citation>
    <scope>NUCLEOTIDE SEQUENCE [LARGE SCALE GENOMIC DNA]</scope>
    <source>
        <strain evidence="6">E18</strain>
    </source>
</reference>
<feature type="domain" description="HpcH/HpaI aldolase/citrate lyase" evidence="4">
    <location>
        <begin position="18"/>
        <end position="224"/>
    </location>
</feature>
<dbReference type="RefSeq" id="WP_108958562.1">
    <property type="nucleotide sequence ID" value="NZ_BFAZ01000003.1"/>
</dbReference>
<dbReference type="GO" id="GO:0016832">
    <property type="term" value="F:aldehyde-lyase activity"/>
    <property type="evidence" value="ECO:0007669"/>
    <property type="project" value="TreeGrafter"/>
</dbReference>
<accession>A0A2P2D9N3</accession>
<evidence type="ECO:0000256" key="1">
    <source>
        <dbReference type="ARBA" id="ARBA00005568"/>
    </source>
</evidence>
<keyword evidence="6" id="KW-1185">Reference proteome</keyword>
<dbReference type="Gene3D" id="3.20.20.60">
    <property type="entry name" value="Phosphoenolpyruvate-binding domains"/>
    <property type="match status" value="1"/>
</dbReference>
<dbReference type="InterPro" id="IPR015813">
    <property type="entry name" value="Pyrv/PenolPyrv_kinase-like_dom"/>
</dbReference>
<sequence>MNKLEKFKLKSINENTLGYFSKTTDSSLIEASIYSGFDFVIIDMEHGPIQTEMLKHHLMATSRSELISIVRVDSYDSSLIGKVLDLGADGIQIPSVTSVDQVLKVIKLSKFYPIGERGVCRFVRSAEYSNQDRNVYFQKSNDSIIVIQLEGKEGIDNFDDIVQIQGVDIIFVGPYDLSQSLGIPGQIEHPIIIEKITELQFKAKAKGIALGTFCDTPHMLKHWRNLNLGYLAYSVDIAIFMEKLKEINSLRIKKDL</sequence>
<dbReference type="AlphaFoldDB" id="A0A2P2D9N3"/>
<dbReference type="PANTHER" id="PTHR30502:SF0">
    <property type="entry name" value="PHOSPHOENOLPYRUVATE CARBOXYLASE FAMILY PROTEIN"/>
    <property type="match status" value="1"/>
</dbReference>
<comment type="similarity">
    <text evidence="1">Belongs to the HpcH/HpaI aldolase family.</text>
</comment>
<gene>
    <name evidence="5" type="ORF">LPTSP2_06150</name>
</gene>
<evidence type="ECO:0000313" key="5">
    <source>
        <dbReference type="EMBL" id="GBF41343.1"/>
    </source>
</evidence>
<organism evidence="5 6">
    <name type="scientific">Leptospira ellinghausenii</name>
    <dbReference type="NCBI Taxonomy" id="1917822"/>
    <lineage>
        <taxon>Bacteria</taxon>
        <taxon>Pseudomonadati</taxon>
        <taxon>Spirochaetota</taxon>
        <taxon>Spirochaetia</taxon>
        <taxon>Leptospirales</taxon>
        <taxon>Leptospiraceae</taxon>
        <taxon>Leptospira</taxon>
    </lineage>
</organism>
<evidence type="ECO:0000256" key="3">
    <source>
        <dbReference type="ARBA" id="ARBA00023239"/>
    </source>
</evidence>
<proteinExistence type="inferred from homology"/>
<keyword evidence="2" id="KW-0479">Metal-binding</keyword>
<protein>
    <recommendedName>
        <fullName evidence="4">HpcH/HpaI aldolase/citrate lyase domain-containing protein</fullName>
    </recommendedName>
</protein>